<evidence type="ECO:0000313" key="1">
    <source>
        <dbReference type="EMBL" id="PVE44337.1"/>
    </source>
</evidence>
<dbReference type="STRING" id="1293045.H663_17945"/>
<keyword evidence="2" id="KW-1185">Reference proteome</keyword>
<name>A0A2T7UI35_9BURK</name>
<accession>A0A2T7UI35</accession>
<proteinExistence type="predicted"/>
<evidence type="ECO:0000313" key="2">
    <source>
        <dbReference type="Proteomes" id="UP000037507"/>
    </source>
</evidence>
<gene>
    <name evidence="1" type="ORF">H663_002525</name>
</gene>
<protein>
    <recommendedName>
        <fullName evidence="3">Lipoprotein</fullName>
    </recommendedName>
</protein>
<dbReference type="Proteomes" id="UP000037507">
    <property type="component" value="Unassembled WGS sequence"/>
</dbReference>
<dbReference type="PROSITE" id="PS51257">
    <property type="entry name" value="PROKAR_LIPOPROTEIN"/>
    <property type="match status" value="1"/>
</dbReference>
<reference evidence="1" key="1">
    <citation type="submission" date="2017-04" db="EMBL/GenBank/DDBJ databases">
        <title>Unexpected and diverse lifestyles within the genus Limnohabitans.</title>
        <authorList>
            <person name="Kasalicky V."/>
            <person name="Mehrshad M."/>
            <person name="Andrei S.-A."/>
            <person name="Salcher M."/>
            <person name="Kratochvilova H."/>
            <person name="Simek K."/>
            <person name="Ghai R."/>
        </authorList>
    </citation>
    <scope>NUCLEOTIDE SEQUENCE [LARGE SCALE GENOMIC DNA]</scope>
    <source>
        <strain evidence="1">II-D5</strain>
    </source>
</reference>
<organism evidence="1 2">
    <name type="scientific">Limnohabitans planktonicus II-D5</name>
    <dbReference type="NCBI Taxonomy" id="1293045"/>
    <lineage>
        <taxon>Bacteria</taxon>
        <taxon>Pseudomonadati</taxon>
        <taxon>Pseudomonadota</taxon>
        <taxon>Betaproteobacteria</taxon>
        <taxon>Burkholderiales</taxon>
        <taxon>Comamonadaceae</taxon>
        <taxon>Limnohabitans</taxon>
    </lineage>
</organism>
<evidence type="ECO:0008006" key="3">
    <source>
        <dbReference type="Google" id="ProtNLM"/>
    </source>
</evidence>
<dbReference type="AlphaFoldDB" id="A0A2T7UI35"/>
<comment type="caution">
    <text evidence="1">The sequence shown here is derived from an EMBL/GenBank/DDBJ whole genome shotgun (WGS) entry which is preliminary data.</text>
</comment>
<sequence>MNMRAFTLLLVLTLSACTTVDDFRKMSATERARRVCERKNDIQQLSAEQRQLAGAIQSSQMDLGRGYKIHKQCHPVRVYGPVTTTCKKVGNLTECTEFRPEAYETRCIETPVSISPDLERQNIQAWSSAQIQVTQRLQEAWKNCTHFVERLSPEEAFQQYQ</sequence>
<dbReference type="EMBL" id="LFYT02000002">
    <property type="protein sequence ID" value="PVE44337.1"/>
    <property type="molecule type" value="Genomic_DNA"/>
</dbReference>